<evidence type="ECO:0000259" key="1">
    <source>
        <dbReference type="Pfam" id="PF14301"/>
    </source>
</evidence>
<dbReference type="Proteomes" id="UP000013085">
    <property type="component" value="Unassembled WGS sequence"/>
</dbReference>
<dbReference type="HOGENOM" id="CLU_098554_0_0_9"/>
<reference evidence="2 3" key="1">
    <citation type="submission" date="2013-01" db="EMBL/GenBank/DDBJ databases">
        <title>The Genome Sequence of Clostridium clostridioforme 90A8.</title>
        <authorList>
            <consortium name="The Broad Institute Genome Sequencing Platform"/>
            <person name="Earl A."/>
            <person name="Ward D."/>
            <person name="Feldgarden M."/>
            <person name="Gevers D."/>
            <person name="Courvalin P."/>
            <person name="Lambert T."/>
            <person name="Walker B."/>
            <person name="Young S.K."/>
            <person name="Zeng Q."/>
            <person name="Gargeya S."/>
            <person name="Fitzgerald M."/>
            <person name="Haas B."/>
            <person name="Abouelleil A."/>
            <person name="Alvarado L."/>
            <person name="Arachchi H.M."/>
            <person name="Berlin A.M."/>
            <person name="Chapman S.B."/>
            <person name="Dewar J."/>
            <person name="Goldberg J."/>
            <person name="Griggs A."/>
            <person name="Gujja S."/>
            <person name="Hansen M."/>
            <person name="Howarth C."/>
            <person name="Imamovic A."/>
            <person name="Larimer J."/>
            <person name="McCowan C."/>
            <person name="Murphy C."/>
            <person name="Neiman D."/>
            <person name="Pearson M."/>
            <person name="Priest M."/>
            <person name="Roberts A."/>
            <person name="Saif S."/>
            <person name="Shea T."/>
            <person name="Sisk P."/>
            <person name="Sykes S."/>
            <person name="Wortman J."/>
            <person name="Nusbaum C."/>
            <person name="Birren B."/>
        </authorList>
    </citation>
    <scope>NUCLEOTIDE SEQUENCE [LARGE SCALE GENOMIC DNA]</scope>
    <source>
        <strain evidence="2 3">90A8</strain>
    </source>
</reference>
<dbReference type="RefSeq" id="WP_002594582.1">
    <property type="nucleotide sequence ID" value="NZ_KB850991.1"/>
</dbReference>
<protein>
    <recommendedName>
        <fullName evidence="1">DUF4376 domain-containing protein</fullName>
    </recommendedName>
</protein>
<dbReference type="InterPro" id="IPR025484">
    <property type="entry name" value="DUF4376"/>
</dbReference>
<accession>A0A0E2H3J8</accession>
<evidence type="ECO:0000313" key="2">
    <source>
        <dbReference type="EMBL" id="ENZ08066.1"/>
    </source>
</evidence>
<organism evidence="2 3">
    <name type="scientific">[Clostridium] clostridioforme 90A8</name>
    <dbReference type="NCBI Taxonomy" id="999408"/>
    <lineage>
        <taxon>Bacteria</taxon>
        <taxon>Bacillati</taxon>
        <taxon>Bacillota</taxon>
        <taxon>Clostridia</taxon>
        <taxon>Lachnospirales</taxon>
        <taxon>Lachnospiraceae</taxon>
        <taxon>Enterocloster</taxon>
    </lineage>
</organism>
<evidence type="ECO:0000313" key="3">
    <source>
        <dbReference type="Proteomes" id="UP000013085"/>
    </source>
</evidence>
<feature type="domain" description="DUF4376" evidence="1">
    <location>
        <begin position="100"/>
        <end position="207"/>
    </location>
</feature>
<dbReference type="EMBL" id="AGYR01000064">
    <property type="protein sequence ID" value="ENZ08066.1"/>
    <property type="molecule type" value="Genomic_DNA"/>
</dbReference>
<name>A0A0E2H3J8_9FIRM</name>
<dbReference type="AlphaFoldDB" id="A0A0E2H3J8"/>
<proteinExistence type="predicted"/>
<comment type="caution">
    <text evidence="2">The sequence shown here is derived from an EMBL/GenBank/DDBJ whole genome shotgun (WGS) entry which is preliminary data.</text>
</comment>
<gene>
    <name evidence="2" type="ORF">HMPREF1090_05059</name>
</gene>
<dbReference type="PATRIC" id="fig|999408.3.peg.5444"/>
<sequence length="247" mass="27438">MEKIRIGKEEQLYEIRNIRPTSANVMEIVFAGTIPVTYGDITIYTEDGTEATTLTGYDTVYRDDGQTVYLSNDGSVYQAPETPEGPGEPPEPYIPTLEELQAGKRREVAAECERLIYAGINVTLADGSVEHYALTIEDQLNLFGRLSQITAGATQLEYHADGQPCRYYTSADMQAIIQAAMWHVSYHTTYCNALNMWIAGCQTAEEVQEIFYGADVPEEYQSEVLKTYLTQIAGQIGVSTDGAQTER</sequence>
<dbReference type="Pfam" id="PF14301">
    <property type="entry name" value="DUF4376"/>
    <property type="match status" value="1"/>
</dbReference>